<protein>
    <submittedName>
        <fullName evidence="1">Uncharacterized protein</fullName>
    </submittedName>
</protein>
<evidence type="ECO:0000313" key="2">
    <source>
        <dbReference type="Proteomes" id="UP000077266"/>
    </source>
</evidence>
<evidence type="ECO:0000313" key="1">
    <source>
        <dbReference type="EMBL" id="KZV80960.1"/>
    </source>
</evidence>
<name>A0A165BNF5_EXIGL</name>
<proteinExistence type="predicted"/>
<keyword evidence="2" id="KW-1185">Reference proteome</keyword>
<dbReference type="Proteomes" id="UP000077266">
    <property type="component" value="Unassembled WGS sequence"/>
</dbReference>
<accession>A0A165BNF5</accession>
<organism evidence="1 2">
    <name type="scientific">Exidia glandulosa HHB12029</name>
    <dbReference type="NCBI Taxonomy" id="1314781"/>
    <lineage>
        <taxon>Eukaryota</taxon>
        <taxon>Fungi</taxon>
        <taxon>Dikarya</taxon>
        <taxon>Basidiomycota</taxon>
        <taxon>Agaricomycotina</taxon>
        <taxon>Agaricomycetes</taxon>
        <taxon>Auriculariales</taxon>
        <taxon>Exidiaceae</taxon>
        <taxon>Exidia</taxon>
    </lineage>
</organism>
<dbReference type="EMBL" id="KV426432">
    <property type="protein sequence ID" value="KZV80960.1"/>
    <property type="molecule type" value="Genomic_DNA"/>
</dbReference>
<dbReference type="AlphaFoldDB" id="A0A165BNF5"/>
<dbReference type="InParanoid" id="A0A165BNF5"/>
<gene>
    <name evidence="1" type="ORF">EXIGLDRAFT_845091</name>
</gene>
<reference evidence="1 2" key="1">
    <citation type="journal article" date="2016" name="Mol. Biol. Evol.">
        <title>Comparative Genomics of Early-Diverging Mushroom-Forming Fungi Provides Insights into the Origins of Lignocellulose Decay Capabilities.</title>
        <authorList>
            <person name="Nagy L.G."/>
            <person name="Riley R."/>
            <person name="Tritt A."/>
            <person name="Adam C."/>
            <person name="Daum C."/>
            <person name="Floudas D."/>
            <person name="Sun H."/>
            <person name="Yadav J.S."/>
            <person name="Pangilinan J."/>
            <person name="Larsson K.H."/>
            <person name="Matsuura K."/>
            <person name="Barry K."/>
            <person name="Labutti K."/>
            <person name="Kuo R."/>
            <person name="Ohm R.A."/>
            <person name="Bhattacharya S.S."/>
            <person name="Shirouzu T."/>
            <person name="Yoshinaga Y."/>
            <person name="Martin F.M."/>
            <person name="Grigoriev I.V."/>
            <person name="Hibbett D.S."/>
        </authorList>
    </citation>
    <scope>NUCLEOTIDE SEQUENCE [LARGE SCALE GENOMIC DNA]</scope>
    <source>
        <strain evidence="1 2">HHB12029</strain>
    </source>
</reference>
<sequence length="137" mass="15076">MTDLTIPSTSHNPFCLPIDFSVPAFGPSDGHVTVTTSPRSSEKGTTLCEASARVTLPMKVSLESLSLGYVDYSWLWLENKEGERSDACRSTQCSDGIIGKIRMHDGERLQGVGKRLEKPLEEFELEITKDATISRGQ</sequence>